<keyword evidence="2" id="KW-0862">Zinc</keyword>
<feature type="domain" description="CCHC-type" evidence="5">
    <location>
        <begin position="173"/>
        <end position="188"/>
    </location>
</feature>
<feature type="domain" description="C3H1-type" evidence="4">
    <location>
        <begin position="89"/>
        <end position="111"/>
    </location>
</feature>
<reference evidence="6 7" key="1">
    <citation type="submission" date="2024-03" db="EMBL/GenBank/DDBJ databases">
        <title>The Acrasis kona genome and developmental transcriptomes reveal deep origins of eukaryotic multicellular pathways.</title>
        <authorList>
            <person name="Sheikh S."/>
            <person name="Fu C.-J."/>
            <person name="Brown M.W."/>
            <person name="Baldauf S.L."/>
        </authorList>
    </citation>
    <scope>NUCLEOTIDE SEQUENCE [LARGE SCALE GENOMIC DNA]</scope>
    <source>
        <strain evidence="6 7">ATCC MYA-3509</strain>
    </source>
</reference>
<dbReference type="Gene3D" id="4.10.60.10">
    <property type="entry name" value="Zinc finger, CCHC-type"/>
    <property type="match status" value="1"/>
</dbReference>
<comment type="caution">
    <text evidence="6">The sequence shown here is derived from an EMBL/GenBank/DDBJ whole genome shotgun (WGS) entry which is preliminary data.</text>
</comment>
<dbReference type="Pfam" id="PF14608">
    <property type="entry name" value="zf-CCCH_2"/>
    <property type="match status" value="2"/>
</dbReference>
<gene>
    <name evidence="6" type="ORF">AKO1_015280</name>
</gene>
<evidence type="ECO:0000259" key="5">
    <source>
        <dbReference type="PROSITE" id="PS50158"/>
    </source>
</evidence>
<feature type="zinc finger region" description="C3H1-type" evidence="2">
    <location>
        <begin position="32"/>
        <end position="59"/>
    </location>
</feature>
<keyword evidence="1" id="KW-0677">Repeat</keyword>
<dbReference type="PROSITE" id="PS50158">
    <property type="entry name" value="ZF_CCHC"/>
    <property type="match status" value="1"/>
</dbReference>
<dbReference type="InterPro" id="IPR036875">
    <property type="entry name" value="Znf_CCHC_sf"/>
</dbReference>
<dbReference type="GO" id="GO:0003723">
    <property type="term" value="F:RNA binding"/>
    <property type="evidence" value="ECO:0007669"/>
    <property type="project" value="InterPro"/>
</dbReference>
<dbReference type="Pfam" id="PF00642">
    <property type="entry name" value="zf-CCCH"/>
    <property type="match status" value="1"/>
</dbReference>
<dbReference type="AlphaFoldDB" id="A0AAW2ZDR9"/>
<dbReference type="InterPro" id="IPR045348">
    <property type="entry name" value="CPSF4/Yth1"/>
</dbReference>
<evidence type="ECO:0000313" key="7">
    <source>
        <dbReference type="Proteomes" id="UP001431209"/>
    </source>
</evidence>
<accession>A0AAW2ZDR9</accession>
<protein>
    <submittedName>
        <fullName evidence="6">Cleavage and polyadenylation specificity factor subunit 4</fullName>
    </submittedName>
</protein>
<dbReference type="InterPro" id="IPR000571">
    <property type="entry name" value="Znf_CCCH"/>
</dbReference>
<organism evidence="6 7">
    <name type="scientific">Acrasis kona</name>
    <dbReference type="NCBI Taxonomy" id="1008807"/>
    <lineage>
        <taxon>Eukaryota</taxon>
        <taxon>Discoba</taxon>
        <taxon>Heterolobosea</taxon>
        <taxon>Tetramitia</taxon>
        <taxon>Eutetramitia</taxon>
        <taxon>Acrasidae</taxon>
        <taxon>Acrasis</taxon>
    </lineage>
</organism>
<evidence type="ECO:0000256" key="2">
    <source>
        <dbReference type="PROSITE-ProRule" id="PRU00723"/>
    </source>
</evidence>
<dbReference type="Gene3D" id="4.10.1000.10">
    <property type="entry name" value="Zinc finger, CCCH-type"/>
    <property type="match status" value="2"/>
</dbReference>
<evidence type="ECO:0000313" key="6">
    <source>
        <dbReference type="EMBL" id="KAL0487953.1"/>
    </source>
</evidence>
<name>A0AAW2ZDR9_9EUKA</name>
<dbReference type="PANTHER" id="PTHR23102:SF24">
    <property type="entry name" value="CLEAVAGE AND POLYADENYLATION SPECIFICITY FACTOR SUBUNIT 4"/>
    <property type="match status" value="1"/>
</dbReference>
<dbReference type="SMART" id="SM00356">
    <property type="entry name" value="ZnF_C3H1"/>
    <property type="match status" value="3"/>
</dbReference>
<feature type="domain" description="C3H1-type" evidence="4">
    <location>
        <begin position="32"/>
        <end position="59"/>
    </location>
</feature>
<dbReference type="GO" id="GO:0008270">
    <property type="term" value="F:zinc ion binding"/>
    <property type="evidence" value="ECO:0007669"/>
    <property type="project" value="UniProtKB-KW"/>
</dbReference>
<keyword evidence="2" id="KW-0863">Zinc-finger</keyword>
<keyword evidence="2" id="KW-0479">Metal-binding</keyword>
<evidence type="ECO:0000259" key="4">
    <source>
        <dbReference type="PROSITE" id="PS50103"/>
    </source>
</evidence>
<feature type="zinc finger region" description="C3H1-type" evidence="2">
    <location>
        <begin position="89"/>
        <end position="111"/>
    </location>
</feature>
<dbReference type="Pfam" id="PF00098">
    <property type="entry name" value="zf-CCHC"/>
    <property type="match status" value="1"/>
</dbReference>
<dbReference type="SUPFAM" id="SSF57756">
    <property type="entry name" value="Retrovirus zinc finger-like domains"/>
    <property type="match status" value="1"/>
</dbReference>
<feature type="zinc finger region" description="C3H1-type" evidence="2">
    <location>
        <begin position="60"/>
        <end position="87"/>
    </location>
</feature>
<proteinExistence type="predicted"/>
<feature type="domain" description="C3H1-type" evidence="4">
    <location>
        <begin position="60"/>
        <end position="87"/>
    </location>
</feature>
<dbReference type="EMBL" id="JAOPGA020001388">
    <property type="protein sequence ID" value="KAL0487953.1"/>
    <property type="molecule type" value="Genomic_DNA"/>
</dbReference>
<dbReference type="Proteomes" id="UP001431209">
    <property type="component" value="Unassembled WGS sequence"/>
</dbReference>
<feature type="region of interest" description="Disordered" evidence="3">
    <location>
        <begin position="187"/>
        <end position="214"/>
    </location>
</feature>
<dbReference type="PANTHER" id="PTHR23102">
    <property type="entry name" value="CLEAVAGE AND POLYADENYLATION SPECIFICITY FACTOR SUBUNIT 4-RELATED"/>
    <property type="match status" value="1"/>
</dbReference>
<evidence type="ECO:0000256" key="3">
    <source>
        <dbReference type="SAM" id="MobiDB-lite"/>
    </source>
</evidence>
<dbReference type="SMART" id="SM00343">
    <property type="entry name" value="ZnF_C2HC"/>
    <property type="match status" value="1"/>
</dbReference>
<keyword evidence="7" id="KW-1185">Reference proteome</keyword>
<dbReference type="InterPro" id="IPR001878">
    <property type="entry name" value="Znf_CCHC"/>
</dbReference>
<dbReference type="PROSITE" id="PS50103">
    <property type="entry name" value="ZF_C3H1"/>
    <property type="match status" value="3"/>
</dbReference>
<evidence type="ECO:0000256" key="1">
    <source>
        <dbReference type="ARBA" id="ARBA00022737"/>
    </source>
</evidence>
<sequence>MFGQKKQLCANIGLGDCAKRVMLVNSYTNMILKKMPECWFFAKYGECSNPECIFLHIKPEDKIKPCPWYNRGFCKHGASCRFKHIRKVACPDYLGGFCFKGPNCKFAHPKFDTPKDDEPKKKRARLNGGQQAIPTMGEEEDGGFAFSRPGMEFGNRAGPEFTRKPKNLNNVECFKCKEFGHYANQCPNKSNEGGYNRDYGDRGGSDRGYGNGSY</sequence>